<accession>A0AA95SQQ8</accession>
<sequence length="83" mass="9372">MSWRKLDDDTVVYVESRFETHLLNWAAGEVLDCLDQPRNFDTLRQVLLGSDAPDEAAAPDEIAALETLLQELLRLNVLTETPC</sequence>
<name>A0AA95SQQ8_9BURK</name>
<reference evidence="1" key="1">
    <citation type="submission" date="2023-01" db="EMBL/GenBank/DDBJ databases">
        <title>Whole genome sequence of Paucibacter sp. S2-9 isolated from pond sediment.</title>
        <authorList>
            <person name="Jung J.Y."/>
        </authorList>
    </citation>
    <scope>NUCLEOTIDE SEQUENCE</scope>
    <source>
        <strain evidence="1">S2-9</strain>
    </source>
</reference>
<evidence type="ECO:0000313" key="2">
    <source>
        <dbReference type="Proteomes" id="UP001177769"/>
    </source>
</evidence>
<dbReference type="Proteomes" id="UP001177769">
    <property type="component" value="Chromosome"/>
</dbReference>
<protein>
    <recommendedName>
        <fullName evidence="3">HPr-rel-A system PqqD family peptide chaperone</fullName>
    </recommendedName>
</protein>
<evidence type="ECO:0000313" key="1">
    <source>
        <dbReference type="EMBL" id="WIT13745.1"/>
    </source>
</evidence>
<organism evidence="1 2">
    <name type="scientific">Paucibacter sediminis</name>
    <dbReference type="NCBI Taxonomy" id="3019553"/>
    <lineage>
        <taxon>Bacteria</taxon>
        <taxon>Pseudomonadati</taxon>
        <taxon>Pseudomonadota</taxon>
        <taxon>Betaproteobacteria</taxon>
        <taxon>Burkholderiales</taxon>
        <taxon>Sphaerotilaceae</taxon>
        <taxon>Roseateles</taxon>
    </lineage>
</organism>
<dbReference type="KEGG" id="pais:PFX98_09020"/>
<dbReference type="AlphaFoldDB" id="A0AA95SQQ8"/>
<dbReference type="EMBL" id="CP116346">
    <property type="protein sequence ID" value="WIT13745.1"/>
    <property type="molecule type" value="Genomic_DNA"/>
</dbReference>
<evidence type="ECO:0008006" key="3">
    <source>
        <dbReference type="Google" id="ProtNLM"/>
    </source>
</evidence>
<dbReference type="RefSeq" id="WP_285234865.1">
    <property type="nucleotide sequence ID" value="NZ_CP116346.1"/>
</dbReference>
<gene>
    <name evidence="1" type="ORF">PFX98_09020</name>
</gene>
<proteinExistence type="predicted"/>
<keyword evidence="2" id="KW-1185">Reference proteome</keyword>